<reference evidence="2" key="1">
    <citation type="submission" date="2016-02" db="EMBL/GenBank/DDBJ databases">
        <title>WGS assembly of Manihot esculenta.</title>
        <authorList>
            <person name="Bredeson J.V."/>
            <person name="Prochnik S.E."/>
            <person name="Lyons J.B."/>
            <person name="Schmutz J."/>
            <person name="Grimwood J."/>
            <person name="Vrebalov J."/>
            <person name="Bart R.S."/>
            <person name="Amuge T."/>
            <person name="Ferguson M.E."/>
            <person name="Green R."/>
            <person name="Putnam N."/>
            <person name="Stites J."/>
            <person name="Rounsley S."/>
            <person name="Rokhsar D.S."/>
        </authorList>
    </citation>
    <scope>NUCLEOTIDE SEQUENCE [LARGE SCALE GENOMIC DNA]</scope>
    <source>
        <tissue evidence="2">Leaf</tissue>
    </source>
</reference>
<keyword evidence="1" id="KW-0472">Membrane</keyword>
<feature type="transmembrane region" description="Helical" evidence="1">
    <location>
        <begin position="6"/>
        <end position="27"/>
    </location>
</feature>
<sequence length="60" mass="6953">MTDSAYDANLLLHSCLSLFIWLIFKFLNSIEFTIYKSLIDLTKTTLAKDYIVGEMFSCFC</sequence>
<protein>
    <submittedName>
        <fullName evidence="2">Uncharacterized protein</fullName>
    </submittedName>
</protein>
<keyword evidence="1" id="KW-1133">Transmembrane helix</keyword>
<organism evidence="2">
    <name type="scientific">Manihot esculenta</name>
    <name type="common">Cassava</name>
    <name type="synonym">Jatropha manihot</name>
    <dbReference type="NCBI Taxonomy" id="3983"/>
    <lineage>
        <taxon>Eukaryota</taxon>
        <taxon>Viridiplantae</taxon>
        <taxon>Streptophyta</taxon>
        <taxon>Embryophyta</taxon>
        <taxon>Tracheophyta</taxon>
        <taxon>Spermatophyta</taxon>
        <taxon>Magnoliopsida</taxon>
        <taxon>eudicotyledons</taxon>
        <taxon>Gunneridae</taxon>
        <taxon>Pentapetalae</taxon>
        <taxon>rosids</taxon>
        <taxon>fabids</taxon>
        <taxon>Malpighiales</taxon>
        <taxon>Euphorbiaceae</taxon>
        <taxon>Crotonoideae</taxon>
        <taxon>Manihoteae</taxon>
        <taxon>Manihot</taxon>
    </lineage>
</organism>
<evidence type="ECO:0000256" key="1">
    <source>
        <dbReference type="SAM" id="Phobius"/>
    </source>
</evidence>
<keyword evidence="1" id="KW-0812">Transmembrane</keyword>
<proteinExistence type="predicted"/>
<dbReference type="AlphaFoldDB" id="A0A2C9W475"/>
<accession>A0A2C9W475</accession>
<evidence type="ECO:0000313" key="2">
    <source>
        <dbReference type="EMBL" id="OAY52993.1"/>
    </source>
</evidence>
<name>A0A2C9W475_MANES</name>
<dbReference type="EMBL" id="CM004390">
    <property type="protein sequence ID" value="OAY52993.1"/>
    <property type="molecule type" value="Genomic_DNA"/>
</dbReference>
<gene>
    <name evidence="2" type="ORF">MANES_04G127900</name>
</gene>